<keyword evidence="6 10" id="KW-0406">Ion transport</keyword>
<dbReference type="AlphaFoldDB" id="A0A7X2NSI4"/>
<keyword evidence="9 10" id="KW-0066">ATP synthesis</keyword>
<dbReference type="EMBL" id="VUMN01000014">
    <property type="protein sequence ID" value="MSS58650.1"/>
    <property type="molecule type" value="Genomic_DNA"/>
</dbReference>
<dbReference type="Gene3D" id="3.40.1380.10">
    <property type="match status" value="1"/>
</dbReference>
<dbReference type="HAMAP" id="MF_00815">
    <property type="entry name" value="ATP_synth_gamma_bact"/>
    <property type="match status" value="1"/>
</dbReference>
<dbReference type="CDD" id="cd12151">
    <property type="entry name" value="F1-ATPase_gamma"/>
    <property type="match status" value="1"/>
</dbReference>
<evidence type="ECO:0000256" key="1">
    <source>
        <dbReference type="ARBA" id="ARBA00003456"/>
    </source>
</evidence>
<evidence type="ECO:0000313" key="11">
    <source>
        <dbReference type="EMBL" id="MSS58650.1"/>
    </source>
</evidence>
<protein>
    <recommendedName>
        <fullName evidence="10">ATP synthase gamma chain</fullName>
    </recommendedName>
    <alternativeName>
        <fullName evidence="10">ATP synthase F1 sector gamma subunit</fullName>
    </alternativeName>
    <alternativeName>
        <fullName evidence="10">F-ATPase gamma subunit</fullName>
    </alternativeName>
</protein>
<sequence length="284" mass="32193">MATSKQALRSRIKSVNSTRKITKAMEMIANAKLFKQRNAMEANREYSERLQETVNEIVARNPDVDEVFITRRSENPKKFTIVFCSDLGLCGGYNSAVLKMARETLKPEDPMILIGTSLYRQFQEQGFHLLNEEPISSDRLDFAKLKEQVKIGVQMYLNEEVGTVQVLYTKFINTMKFEPAEDVLLPCEAKLDDKEPAGEHQETLFEPDPITILDQLIPMMIEDAAYSDWMESTTSEQGSRRVAMKNATDNADDLSESLMLEYNKARQAAITQEITEIVSGSNAV</sequence>
<comment type="function">
    <text evidence="1 10">Produces ATP from ADP in the presence of a proton gradient across the membrane. The gamma chain is believed to be important in regulating ATPase activity and the flow of protons through the CF(0) complex.</text>
</comment>
<comment type="caution">
    <text evidence="11">The sequence shown here is derived from an EMBL/GenBank/DDBJ whole genome shotgun (WGS) entry which is preliminary data.</text>
</comment>
<organism evidence="11 12">
    <name type="scientific">Stecheria intestinalis</name>
    <dbReference type="NCBI Taxonomy" id="2606630"/>
    <lineage>
        <taxon>Bacteria</taxon>
        <taxon>Bacillati</taxon>
        <taxon>Bacillota</taxon>
        <taxon>Erysipelotrichia</taxon>
        <taxon>Erysipelotrichales</taxon>
        <taxon>Erysipelotrichaceae</taxon>
        <taxon>Stecheria</taxon>
    </lineage>
</organism>
<evidence type="ECO:0000256" key="6">
    <source>
        <dbReference type="ARBA" id="ARBA00023065"/>
    </source>
</evidence>
<evidence type="ECO:0000256" key="4">
    <source>
        <dbReference type="ARBA" id="ARBA00022448"/>
    </source>
</evidence>
<dbReference type="InterPro" id="IPR000131">
    <property type="entry name" value="ATP_synth_F1_gsu"/>
</dbReference>
<dbReference type="SUPFAM" id="SSF52943">
    <property type="entry name" value="ATP synthase (F1-ATPase), gamma subunit"/>
    <property type="match status" value="1"/>
</dbReference>
<dbReference type="Proteomes" id="UP000461880">
    <property type="component" value="Unassembled WGS sequence"/>
</dbReference>
<dbReference type="GO" id="GO:0045259">
    <property type="term" value="C:proton-transporting ATP synthase complex"/>
    <property type="evidence" value="ECO:0007669"/>
    <property type="project" value="UniProtKB-KW"/>
</dbReference>
<dbReference type="NCBIfam" id="TIGR01146">
    <property type="entry name" value="ATPsyn_F1gamma"/>
    <property type="match status" value="1"/>
</dbReference>
<evidence type="ECO:0000256" key="2">
    <source>
        <dbReference type="ARBA" id="ARBA00004170"/>
    </source>
</evidence>
<keyword evidence="8 10" id="KW-0139">CF(1)</keyword>
<dbReference type="RefSeq" id="WP_154504496.1">
    <property type="nucleotide sequence ID" value="NZ_JAQXPC010000104.1"/>
</dbReference>
<dbReference type="GO" id="GO:0005886">
    <property type="term" value="C:plasma membrane"/>
    <property type="evidence" value="ECO:0007669"/>
    <property type="project" value="UniProtKB-SubCell"/>
</dbReference>
<dbReference type="GO" id="GO:0005524">
    <property type="term" value="F:ATP binding"/>
    <property type="evidence" value="ECO:0007669"/>
    <property type="project" value="UniProtKB-UniRule"/>
</dbReference>
<keyword evidence="5 10" id="KW-0375">Hydrogen ion transport</keyword>
<comment type="subunit">
    <text evidence="10">F-type ATPases have 2 components, CF(1) - the catalytic core - and CF(0) - the membrane proton channel. CF(1) has five subunits: alpha(3), beta(3), gamma(1), delta(1), epsilon(1). CF(0) has three main subunits: a, b and c.</text>
</comment>
<keyword evidence="12" id="KW-1185">Reference proteome</keyword>
<dbReference type="InterPro" id="IPR035968">
    <property type="entry name" value="ATP_synth_F1_ATPase_gsu"/>
</dbReference>
<keyword evidence="10" id="KW-1003">Cell membrane</keyword>
<dbReference type="Pfam" id="PF00231">
    <property type="entry name" value="ATP-synt"/>
    <property type="match status" value="1"/>
</dbReference>
<keyword evidence="4 10" id="KW-0813">Transport</keyword>
<dbReference type="PRINTS" id="PR00126">
    <property type="entry name" value="ATPASEGAMMA"/>
</dbReference>
<dbReference type="GO" id="GO:0042777">
    <property type="term" value="P:proton motive force-driven plasma membrane ATP synthesis"/>
    <property type="evidence" value="ECO:0007669"/>
    <property type="project" value="UniProtKB-UniRule"/>
</dbReference>
<evidence type="ECO:0000256" key="10">
    <source>
        <dbReference type="HAMAP-Rule" id="MF_00815"/>
    </source>
</evidence>
<comment type="similarity">
    <text evidence="3 10">Belongs to the ATPase gamma chain family.</text>
</comment>
<gene>
    <name evidence="10 11" type="primary">atpG</name>
    <name evidence="11" type="ORF">FYJ51_06995</name>
</gene>
<evidence type="ECO:0000256" key="8">
    <source>
        <dbReference type="ARBA" id="ARBA00023196"/>
    </source>
</evidence>
<dbReference type="GO" id="GO:0046933">
    <property type="term" value="F:proton-transporting ATP synthase activity, rotational mechanism"/>
    <property type="evidence" value="ECO:0007669"/>
    <property type="project" value="UniProtKB-UniRule"/>
</dbReference>
<keyword evidence="7 10" id="KW-0472">Membrane</keyword>
<proteinExistence type="inferred from homology"/>
<evidence type="ECO:0000256" key="5">
    <source>
        <dbReference type="ARBA" id="ARBA00022781"/>
    </source>
</evidence>
<comment type="subcellular location">
    <subcellularLocation>
        <location evidence="10">Cell membrane</location>
        <topology evidence="10">Peripheral membrane protein</topology>
    </subcellularLocation>
    <subcellularLocation>
        <location evidence="2">Membrane</location>
        <topology evidence="2">Peripheral membrane protein</topology>
    </subcellularLocation>
</comment>
<evidence type="ECO:0000256" key="7">
    <source>
        <dbReference type="ARBA" id="ARBA00023136"/>
    </source>
</evidence>
<evidence type="ECO:0000313" key="12">
    <source>
        <dbReference type="Proteomes" id="UP000461880"/>
    </source>
</evidence>
<evidence type="ECO:0000256" key="3">
    <source>
        <dbReference type="ARBA" id="ARBA00007681"/>
    </source>
</evidence>
<evidence type="ECO:0000256" key="9">
    <source>
        <dbReference type="ARBA" id="ARBA00023310"/>
    </source>
</evidence>
<reference evidence="11 12" key="1">
    <citation type="submission" date="2019-08" db="EMBL/GenBank/DDBJ databases">
        <title>In-depth cultivation of the pig gut microbiome towards novel bacterial diversity and tailored functional studies.</title>
        <authorList>
            <person name="Wylensek D."/>
            <person name="Hitch T.C.A."/>
            <person name="Clavel T."/>
        </authorList>
    </citation>
    <scope>NUCLEOTIDE SEQUENCE [LARGE SCALE GENOMIC DNA]</scope>
    <source>
        <strain evidence="11 12">Oil+RF-744-GAM-WT-6</strain>
    </source>
</reference>
<accession>A0A7X2NSI4</accession>
<dbReference type="PANTHER" id="PTHR11693">
    <property type="entry name" value="ATP SYNTHASE GAMMA CHAIN"/>
    <property type="match status" value="1"/>
</dbReference>
<dbReference type="Gene3D" id="1.10.287.80">
    <property type="entry name" value="ATP synthase, gamma subunit, helix hairpin domain"/>
    <property type="match status" value="1"/>
</dbReference>
<dbReference type="PANTHER" id="PTHR11693:SF22">
    <property type="entry name" value="ATP SYNTHASE SUBUNIT GAMMA, MITOCHONDRIAL"/>
    <property type="match status" value="1"/>
</dbReference>
<name>A0A7X2NSI4_9FIRM</name>